<comment type="function">
    <text evidence="13">Microtubule inner protein (MIP) part of the dynein-decorated doublet microtubules (DMTs) in cilia axoneme, which is required for motile cilia beating. May play a role in the control of meiotic division and germ cell differentiation through regulation of pairing and recombination during meiosis. Required for sperm flagella assembly. May play a role in the assembly and function of the outer dynein arm-docking complex (ODA-DC). ODA-DC mediates outer dynein arms (ODA) binding onto the axonemal doublet microtubules.</text>
</comment>
<keyword evidence="6" id="KW-0282">Flagellum</keyword>
<dbReference type="GO" id="GO:0044782">
    <property type="term" value="P:cilium organization"/>
    <property type="evidence" value="ECO:0007669"/>
    <property type="project" value="TreeGrafter"/>
</dbReference>
<dbReference type="AlphaFoldDB" id="A0AA39FKS0"/>
<evidence type="ECO:0000256" key="3">
    <source>
        <dbReference type="ARBA" id="ARBA00009158"/>
    </source>
</evidence>
<keyword evidence="8" id="KW-0969">Cilium</keyword>
<accession>A0AA39FKS0</accession>
<sequence length="394" mass="47685">MSDKCFKRVLSRNCHRVSICDEVTQLEAQFRNAYTSKALEAQLAEKHADKLAEQIKEKLSMQLINIERENFIEKENIKNIETLKNREKYKKILEEQIISKELARKKEIDAAIVERKVLEEVDELMDKLHELAKQKHRDFYVKKMRHERLLFEEIRAIKRAINEEKELRAIERETLYLEEIERRSREMNIQRENQVKRREALIEEVAKLYVDVTIERREREAIINDLVREEIMHEAMIEEHEEKYKKLKAKEDLNADLKRQMLVSIECESRAKERDRLFAEEVMRKVMNDMRLVQLTVEARKRKQIHYKKELEKLIADRMRIRNETLTRKIEEEFKENQMNEQMLRQRINEDRRKLIVHHAGNVIGYLKDGILTHDEQNIVKELLEKCKMIENKS</sequence>
<keyword evidence="10" id="KW-0539">Nucleus</keyword>
<dbReference type="PANTHER" id="PTHR19265:SF0">
    <property type="entry name" value="MEIOSIS-SPECIFIC NUCLEAR STRUCTURAL PROTEIN 1"/>
    <property type="match status" value="1"/>
</dbReference>
<dbReference type="GO" id="GO:0005634">
    <property type="term" value="C:nucleus"/>
    <property type="evidence" value="ECO:0007669"/>
    <property type="project" value="UniProtKB-SubCell"/>
</dbReference>
<evidence type="ECO:0000313" key="16">
    <source>
        <dbReference type="EMBL" id="KAK0171420.1"/>
    </source>
</evidence>
<reference evidence="16" key="2">
    <citation type="submission" date="2023-03" db="EMBL/GenBank/DDBJ databases">
        <authorList>
            <person name="Inwood S.N."/>
            <person name="Skelly J.G."/>
            <person name="Guhlin J."/>
            <person name="Harrop T.W.R."/>
            <person name="Goldson S.G."/>
            <person name="Dearden P.K."/>
        </authorList>
    </citation>
    <scope>NUCLEOTIDE SEQUENCE</scope>
    <source>
        <strain evidence="16">Lincoln</strain>
        <tissue evidence="16">Whole body</tissue>
    </source>
</reference>
<comment type="similarity">
    <text evidence="3">Belongs to the MNS1 family.</text>
</comment>
<dbReference type="InterPro" id="IPR026504">
    <property type="entry name" value="MNS1"/>
</dbReference>
<reference evidence="16" key="1">
    <citation type="journal article" date="2023" name="bioRxiv">
        <title>Scaffold-level genome assemblies of two parasitoid biocontrol wasps reveal the parthenogenesis mechanism and an associated novel virus.</title>
        <authorList>
            <person name="Inwood S."/>
            <person name="Skelly J."/>
            <person name="Guhlin J."/>
            <person name="Harrop T."/>
            <person name="Goldson S."/>
            <person name="Dearden P."/>
        </authorList>
    </citation>
    <scope>NUCLEOTIDE SEQUENCE</scope>
    <source>
        <strain evidence="16">Lincoln</strain>
        <tissue evidence="16">Whole body</tissue>
    </source>
</reference>
<evidence type="ECO:0000256" key="8">
    <source>
        <dbReference type="ARBA" id="ARBA00023069"/>
    </source>
</evidence>
<evidence type="ECO:0000256" key="4">
    <source>
        <dbReference type="ARBA" id="ARBA00014813"/>
    </source>
</evidence>
<comment type="caution">
    <text evidence="16">The sequence shown here is derived from an EMBL/GenBank/DDBJ whole genome shotgun (WGS) entry which is preliminary data.</text>
</comment>
<evidence type="ECO:0000256" key="9">
    <source>
        <dbReference type="ARBA" id="ARBA00023212"/>
    </source>
</evidence>
<dbReference type="Pfam" id="PF13868">
    <property type="entry name" value="TPH"/>
    <property type="match status" value="1"/>
</dbReference>
<keyword evidence="5" id="KW-0963">Cytoplasm</keyword>
<dbReference type="GO" id="GO:0031514">
    <property type="term" value="C:motile cilium"/>
    <property type="evidence" value="ECO:0007669"/>
    <property type="project" value="TreeGrafter"/>
</dbReference>
<dbReference type="GO" id="GO:0051321">
    <property type="term" value="P:meiotic cell cycle"/>
    <property type="evidence" value="ECO:0007669"/>
    <property type="project" value="UniProtKB-KW"/>
</dbReference>
<dbReference type="Proteomes" id="UP001168972">
    <property type="component" value="Unassembled WGS sequence"/>
</dbReference>
<evidence type="ECO:0000256" key="1">
    <source>
        <dbReference type="ARBA" id="ARBA00004123"/>
    </source>
</evidence>
<evidence type="ECO:0000313" key="17">
    <source>
        <dbReference type="Proteomes" id="UP001168972"/>
    </source>
</evidence>
<name>A0AA39FKS0_MICHY</name>
<evidence type="ECO:0000259" key="15">
    <source>
        <dbReference type="Pfam" id="PF13868"/>
    </source>
</evidence>
<keyword evidence="11" id="KW-0469">Meiosis</keyword>
<feature type="coiled-coil region" evidence="14">
    <location>
        <begin position="223"/>
        <end position="260"/>
    </location>
</feature>
<comment type="subcellular location">
    <subcellularLocation>
        <location evidence="2">Cytoplasm</location>
        <location evidence="2">Cytoskeleton</location>
        <location evidence="2">Flagellum axoneme</location>
    </subcellularLocation>
    <subcellularLocation>
        <location evidence="1">Nucleus</location>
    </subcellularLocation>
</comment>
<evidence type="ECO:0000256" key="14">
    <source>
        <dbReference type="SAM" id="Coils"/>
    </source>
</evidence>
<evidence type="ECO:0000256" key="11">
    <source>
        <dbReference type="ARBA" id="ARBA00023254"/>
    </source>
</evidence>
<keyword evidence="9" id="KW-0206">Cytoskeleton</keyword>
<keyword evidence="12" id="KW-0966">Cell projection</keyword>
<evidence type="ECO:0000256" key="12">
    <source>
        <dbReference type="ARBA" id="ARBA00023273"/>
    </source>
</evidence>
<evidence type="ECO:0000256" key="10">
    <source>
        <dbReference type="ARBA" id="ARBA00023242"/>
    </source>
</evidence>
<dbReference type="PANTHER" id="PTHR19265">
    <property type="entry name" value="MEIOSIS-SPECIFIC NUCLEAR STRUCTURAL PROTEIN 1"/>
    <property type="match status" value="1"/>
</dbReference>
<evidence type="ECO:0000256" key="13">
    <source>
        <dbReference type="ARBA" id="ARBA00046114"/>
    </source>
</evidence>
<evidence type="ECO:0000256" key="5">
    <source>
        <dbReference type="ARBA" id="ARBA00022490"/>
    </source>
</evidence>
<dbReference type="EMBL" id="JAQQBR010000419">
    <property type="protein sequence ID" value="KAK0171420.1"/>
    <property type="molecule type" value="Genomic_DNA"/>
</dbReference>
<evidence type="ECO:0000256" key="7">
    <source>
        <dbReference type="ARBA" id="ARBA00023054"/>
    </source>
</evidence>
<protein>
    <recommendedName>
        <fullName evidence="4">Meiosis-specific nuclear structural protein 1</fullName>
    </recommendedName>
</protein>
<organism evidence="16 17">
    <name type="scientific">Microctonus hyperodae</name>
    <name type="common">Parasitoid wasp</name>
    <dbReference type="NCBI Taxonomy" id="165561"/>
    <lineage>
        <taxon>Eukaryota</taxon>
        <taxon>Metazoa</taxon>
        <taxon>Ecdysozoa</taxon>
        <taxon>Arthropoda</taxon>
        <taxon>Hexapoda</taxon>
        <taxon>Insecta</taxon>
        <taxon>Pterygota</taxon>
        <taxon>Neoptera</taxon>
        <taxon>Endopterygota</taxon>
        <taxon>Hymenoptera</taxon>
        <taxon>Apocrita</taxon>
        <taxon>Ichneumonoidea</taxon>
        <taxon>Braconidae</taxon>
        <taxon>Euphorinae</taxon>
        <taxon>Microctonus</taxon>
    </lineage>
</organism>
<dbReference type="InterPro" id="IPR043597">
    <property type="entry name" value="TPH_dom"/>
</dbReference>
<evidence type="ECO:0000256" key="6">
    <source>
        <dbReference type="ARBA" id="ARBA00022846"/>
    </source>
</evidence>
<feature type="domain" description="Trichohyalin-plectin-homology" evidence="15">
    <location>
        <begin position="20"/>
        <end position="368"/>
    </location>
</feature>
<keyword evidence="7 14" id="KW-0175">Coiled coil</keyword>
<evidence type="ECO:0000256" key="2">
    <source>
        <dbReference type="ARBA" id="ARBA00004611"/>
    </source>
</evidence>
<proteinExistence type="inferred from homology"/>
<gene>
    <name evidence="16" type="ORF">PV327_011352</name>
</gene>
<keyword evidence="17" id="KW-1185">Reference proteome</keyword>